<protein>
    <recommendedName>
        <fullName evidence="5">Peptidase M55</fullName>
    </recommendedName>
</protein>
<feature type="binding site" evidence="2">
    <location>
        <position position="138"/>
    </location>
    <ligand>
        <name>Zn(2+)</name>
        <dbReference type="ChEBI" id="CHEBI:29105"/>
        <label>2</label>
    </ligand>
</feature>
<dbReference type="PIRSF" id="PIRSF015853">
    <property type="entry name" value="Pep_DppA"/>
    <property type="match status" value="1"/>
</dbReference>
<accession>A0A6G8QEQ0</accession>
<reference evidence="3 4" key="1">
    <citation type="submission" date="2019-10" db="EMBL/GenBank/DDBJ databases">
        <title>Rubrobacter sp nov SCSIO 52090 isolated from a deep-sea sediment in the South China Sea.</title>
        <authorList>
            <person name="Chen R.W."/>
        </authorList>
    </citation>
    <scope>NUCLEOTIDE SEQUENCE [LARGE SCALE GENOMIC DNA]</scope>
    <source>
        <strain evidence="3 4">SCSIO 52909</strain>
    </source>
</reference>
<evidence type="ECO:0000313" key="3">
    <source>
        <dbReference type="EMBL" id="QIN84918.1"/>
    </source>
</evidence>
<dbReference type="AlphaFoldDB" id="A0A6G8QEQ0"/>
<feature type="active site" description="Nucleophile" evidence="1">
    <location>
        <position position="118"/>
    </location>
</feature>
<dbReference type="GO" id="GO:0046872">
    <property type="term" value="F:metal ion binding"/>
    <property type="evidence" value="ECO:0007669"/>
    <property type="project" value="UniProtKB-KW"/>
</dbReference>
<evidence type="ECO:0000256" key="1">
    <source>
        <dbReference type="PIRSR" id="PIRSR015853-1"/>
    </source>
</evidence>
<dbReference type="SUPFAM" id="SSF63992">
    <property type="entry name" value="Dipeptide transport protein"/>
    <property type="match status" value="1"/>
</dbReference>
<proteinExistence type="predicted"/>
<dbReference type="Pfam" id="PF04951">
    <property type="entry name" value="Peptidase_M55"/>
    <property type="match status" value="1"/>
</dbReference>
<feature type="binding site" evidence="2">
    <location>
        <position position="107"/>
    </location>
    <ligand>
        <name>Zn(2+)</name>
        <dbReference type="ChEBI" id="CHEBI:29105"/>
        <label>2</label>
    </ligand>
</feature>
<dbReference type="Gene3D" id="3.30.1360.130">
    <property type="entry name" value="Dipeptide transport protein"/>
    <property type="match status" value="1"/>
</dbReference>
<feature type="binding site" evidence="2">
    <location>
        <position position="14"/>
    </location>
    <ligand>
        <name>Zn(2+)</name>
        <dbReference type="ChEBI" id="CHEBI:29105"/>
        <label>1</label>
    </ligand>
</feature>
<sequence length="279" mass="30194">MGDWLRVFVSADMEGVTGVTHPQDVIPGRSQYERFRRFLTADVNAAIEGAARGGATEILVNEAHDGMRNILLEDLDERAELIVGSRKPLSMMQGFEGSDVAFFVGYHARAGMEGILSHTFSSPNVVTGVELNGEPCSEARMNATLAGLSGVSVGLVTGDDLTCAEAESLYAGVKTARVKTAIDRYTARCLPRAVALAKIRAAAEEAVHRAETLAPYAPEPPYTFTAEFATASTAASVMFFPQLKRVDDRRVSWTHEDYEAAFKMFIGVMRMATGDPDYG</sequence>
<organism evidence="3 4">
    <name type="scientific">Rubrobacter tropicus</name>
    <dbReference type="NCBI Taxonomy" id="2653851"/>
    <lineage>
        <taxon>Bacteria</taxon>
        <taxon>Bacillati</taxon>
        <taxon>Actinomycetota</taxon>
        <taxon>Rubrobacteria</taxon>
        <taxon>Rubrobacterales</taxon>
        <taxon>Rubrobacteraceae</taxon>
        <taxon>Rubrobacter</taxon>
    </lineage>
</organism>
<dbReference type="Gene3D" id="3.40.50.10780">
    <property type="entry name" value="Dipeptide transport protein"/>
    <property type="match status" value="1"/>
</dbReference>
<feature type="binding site" evidence="2">
    <location>
        <position position="12"/>
    </location>
    <ligand>
        <name>Zn(2+)</name>
        <dbReference type="ChEBI" id="CHEBI:29105"/>
        <label>2</label>
    </ligand>
</feature>
<keyword evidence="2" id="KW-0479">Metal-binding</keyword>
<dbReference type="InterPro" id="IPR027476">
    <property type="entry name" value="DppA_N"/>
</dbReference>
<feature type="binding site" evidence="2">
    <location>
        <position position="64"/>
    </location>
    <ligand>
        <name>Zn(2+)</name>
        <dbReference type="ChEBI" id="CHEBI:29105"/>
        <label>2</label>
    </ligand>
</feature>
<feature type="binding site" evidence="2">
    <location>
        <position position="12"/>
    </location>
    <ligand>
        <name>Zn(2+)</name>
        <dbReference type="ChEBI" id="CHEBI:29105"/>
        <label>1</label>
    </ligand>
</feature>
<dbReference type="Proteomes" id="UP000501452">
    <property type="component" value="Chromosome"/>
</dbReference>
<keyword evidence="4" id="KW-1185">Reference proteome</keyword>
<dbReference type="EMBL" id="CP045119">
    <property type="protein sequence ID" value="QIN84918.1"/>
    <property type="molecule type" value="Genomic_DNA"/>
</dbReference>
<evidence type="ECO:0000313" key="4">
    <source>
        <dbReference type="Proteomes" id="UP000501452"/>
    </source>
</evidence>
<name>A0A6G8QEQ0_9ACTN</name>
<gene>
    <name evidence="3" type="ORF">GBA63_21415</name>
</gene>
<dbReference type="InterPro" id="IPR036177">
    <property type="entry name" value="Peptidase_M55_sf"/>
</dbReference>
<evidence type="ECO:0000256" key="2">
    <source>
        <dbReference type="PIRSR" id="PIRSR015853-2"/>
    </source>
</evidence>
<dbReference type="CDD" id="cd08663">
    <property type="entry name" value="DAP_dppA_1"/>
    <property type="match status" value="1"/>
</dbReference>
<keyword evidence="2" id="KW-0862">Zinc</keyword>
<evidence type="ECO:0008006" key="5">
    <source>
        <dbReference type="Google" id="ProtNLM"/>
    </source>
</evidence>
<dbReference type="InterPro" id="IPR007035">
    <property type="entry name" value="Peptidase_M55"/>
</dbReference>
<dbReference type="KEGG" id="rub:GBA63_21415"/>